<dbReference type="InterPro" id="IPR033336">
    <property type="entry name" value="SAXO1/2"/>
</dbReference>
<dbReference type="OrthoDB" id="365640at2759"/>
<accession>A0A401SJX5</accession>
<name>A0A401SJX5_CHIPU</name>
<gene>
    <name evidence="3" type="ORF">chiPu_0009145</name>
</gene>
<dbReference type="OMA" id="PRCICEI"/>
<dbReference type="GO" id="GO:0005814">
    <property type="term" value="C:centriole"/>
    <property type="evidence" value="ECO:0007669"/>
    <property type="project" value="TreeGrafter"/>
</dbReference>
<proteinExistence type="inferred from homology"/>
<feature type="region of interest" description="Disordered" evidence="2">
    <location>
        <begin position="241"/>
        <end position="265"/>
    </location>
</feature>
<comment type="caution">
    <text evidence="3">The sequence shown here is derived from an EMBL/GenBank/DDBJ whole genome shotgun (WGS) entry which is preliminary data.</text>
</comment>
<organism evidence="3 4">
    <name type="scientific">Chiloscyllium punctatum</name>
    <name type="common">Brownbanded bambooshark</name>
    <name type="synonym">Hemiscyllium punctatum</name>
    <dbReference type="NCBI Taxonomy" id="137246"/>
    <lineage>
        <taxon>Eukaryota</taxon>
        <taxon>Metazoa</taxon>
        <taxon>Chordata</taxon>
        <taxon>Craniata</taxon>
        <taxon>Vertebrata</taxon>
        <taxon>Chondrichthyes</taxon>
        <taxon>Elasmobranchii</taxon>
        <taxon>Galeomorphii</taxon>
        <taxon>Galeoidea</taxon>
        <taxon>Orectolobiformes</taxon>
        <taxon>Hemiscylliidae</taxon>
        <taxon>Chiloscyllium</taxon>
    </lineage>
</organism>
<evidence type="ECO:0000256" key="2">
    <source>
        <dbReference type="SAM" id="MobiDB-lite"/>
    </source>
</evidence>
<feature type="region of interest" description="Disordered" evidence="2">
    <location>
        <begin position="46"/>
        <end position="72"/>
    </location>
</feature>
<dbReference type="Pfam" id="PF05217">
    <property type="entry name" value="SAXO1-2"/>
    <property type="match status" value="1"/>
</dbReference>
<sequence>MTRKCICEICNCGRHHCPHMPTGFHDKTLQPCLLTEYNEKYPSYGDIKPRENYKPKPETLSKRGKMDGTSTFRTDYIPHEITQRPQPMQHDYRPKSGEVDHHTTYKVDFSPHKIKPAKSMRPPPPKPGKGGRIDTVPTYKDDYRLWDIPKRKPKAAEPYCPPTSRFGNPSTFQDDFGPKGYALRESFKPPDAPRVSDVPFDGLTNHKIAYIPHPLGDRYIKPPDEYKPSDIPFDSITTHRRDFRGLHGDPTKSFKPDPGKIGSDAPFDGNSEFRDRFQAWPITLPYVHKHPDYVQPEGPMDLNSTSHLDYVGHKVKPPTPFKPALTRRVHAPFQGSTTMKDDFKTWDIKKPEIIKRVEEMGIPDAKFDGLTTFKANYVPHPIKPTHSFKPSDTPLHSSIPFDAGTLYRTEYTPKRLEICPASYPTPPGYVYESTDARGHKFFHKMTQSEEKLAVPNEMHLPKEVAVAS</sequence>
<dbReference type="PANTHER" id="PTHR31516">
    <property type="entry name" value="STABILIZER OF AXONEMAL MICROTUBULES 2"/>
    <property type="match status" value="1"/>
</dbReference>
<evidence type="ECO:0000313" key="3">
    <source>
        <dbReference type="EMBL" id="GCC30691.1"/>
    </source>
</evidence>
<comment type="similarity">
    <text evidence="1">Belongs to the FAM154 family.</text>
</comment>
<dbReference type="STRING" id="137246.A0A401SJX5"/>
<feature type="region of interest" description="Disordered" evidence="2">
    <location>
        <begin position="113"/>
        <end position="136"/>
    </location>
</feature>
<dbReference type="EMBL" id="BEZZ01000319">
    <property type="protein sequence ID" value="GCC30691.1"/>
    <property type="molecule type" value="Genomic_DNA"/>
</dbReference>
<dbReference type="GO" id="GO:0036126">
    <property type="term" value="C:sperm flagellum"/>
    <property type="evidence" value="ECO:0007669"/>
    <property type="project" value="TreeGrafter"/>
</dbReference>
<keyword evidence="4" id="KW-1185">Reference proteome</keyword>
<feature type="compositionally biased region" description="Basic and acidic residues" evidence="2">
    <location>
        <begin position="47"/>
        <end position="66"/>
    </location>
</feature>
<evidence type="ECO:0008006" key="5">
    <source>
        <dbReference type="Google" id="ProtNLM"/>
    </source>
</evidence>
<protein>
    <recommendedName>
        <fullName evidence="5">Stabilizer of axonemal microtubules 2</fullName>
    </recommendedName>
</protein>
<evidence type="ECO:0000256" key="1">
    <source>
        <dbReference type="ARBA" id="ARBA00008738"/>
    </source>
</evidence>
<dbReference type="Proteomes" id="UP000287033">
    <property type="component" value="Unassembled WGS sequence"/>
</dbReference>
<dbReference type="PANTHER" id="PTHR31516:SF17">
    <property type="entry name" value="STABILIZER OF AXONEMAL MICROTUBULES 2"/>
    <property type="match status" value="1"/>
</dbReference>
<dbReference type="GO" id="GO:0036064">
    <property type="term" value="C:ciliary basal body"/>
    <property type="evidence" value="ECO:0007669"/>
    <property type="project" value="TreeGrafter"/>
</dbReference>
<evidence type="ECO:0000313" key="4">
    <source>
        <dbReference type="Proteomes" id="UP000287033"/>
    </source>
</evidence>
<reference evidence="3 4" key="1">
    <citation type="journal article" date="2018" name="Nat. Ecol. Evol.">
        <title>Shark genomes provide insights into elasmobranch evolution and the origin of vertebrates.</title>
        <authorList>
            <person name="Hara Y"/>
            <person name="Yamaguchi K"/>
            <person name="Onimaru K"/>
            <person name="Kadota M"/>
            <person name="Koyanagi M"/>
            <person name="Keeley SD"/>
            <person name="Tatsumi K"/>
            <person name="Tanaka K"/>
            <person name="Motone F"/>
            <person name="Kageyama Y"/>
            <person name="Nozu R"/>
            <person name="Adachi N"/>
            <person name="Nishimura O"/>
            <person name="Nakagawa R"/>
            <person name="Tanegashima C"/>
            <person name="Kiyatake I"/>
            <person name="Matsumoto R"/>
            <person name="Murakumo K"/>
            <person name="Nishida K"/>
            <person name="Terakita A"/>
            <person name="Kuratani S"/>
            <person name="Sato K"/>
            <person name="Hyodo S Kuraku.S."/>
        </authorList>
    </citation>
    <scope>NUCLEOTIDE SEQUENCE [LARGE SCALE GENOMIC DNA]</scope>
</reference>
<dbReference type="GO" id="GO:0005879">
    <property type="term" value="C:axonemal microtubule"/>
    <property type="evidence" value="ECO:0007669"/>
    <property type="project" value="TreeGrafter"/>
</dbReference>
<feature type="compositionally biased region" description="Basic and acidic residues" evidence="2">
    <location>
        <begin position="241"/>
        <end position="258"/>
    </location>
</feature>
<dbReference type="AlphaFoldDB" id="A0A401SJX5"/>
<dbReference type="GO" id="GO:0008017">
    <property type="term" value="F:microtubule binding"/>
    <property type="evidence" value="ECO:0007669"/>
    <property type="project" value="InterPro"/>
</dbReference>